<evidence type="ECO:0000313" key="8">
    <source>
        <dbReference type="Proteomes" id="UP000530850"/>
    </source>
</evidence>
<dbReference type="RefSeq" id="WP_123185664.1">
    <property type="nucleotide sequence ID" value="NZ_JACHYA010000005.1"/>
</dbReference>
<feature type="transmembrane region" description="Helical" evidence="6">
    <location>
        <begin position="337"/>
        <end position="358"/>
    </location>
</feature>
<evidence type="ECO:0000256" key="2">
    <source>
        <dbReference type="ARBA" id="ARBA00022475"/>
    </source>
</evidence>
<feature type="transmembrane region" description="Helical" evidence="6">
    <location>
        <begin position="154"/>
        <end position="175"/>
    </location>
</feature>
<sequence length="477" mass="51361">MSSEKKLGLLPMVAAILAGMIGSGVYDIAYQLGTVASPGGAIVAWAVCFVGMLLFVLSLQNLLDKEPEGDGMFCYAQKLFGPLGEFMSAWGYWISGWVGNIAFATMMMIALGTFFPVLGDTGTSWGSIAIASVFMWLMFLLISKGVENAMILNAAVTVVKIVPLVVFIGVTVFFFNFDIFATDFWSNFAGNADLGQGFDLGSVFGQATDSMLSIIWLFMGVESAALMSKRAKSKAVASKASIIGLFIGTALLFICAMIPYGLMSAEEFVALGEPSIGKILELYVGPIAAQLVEACIIISIAGAWLAYTIMPTESTQILADDHLLPARWGKTNQNGTAMFSLFITTFLAQLLLITMHFTEDAYNFGFSLSSSAILVTWVMITAYNTVRSVKHPEEPGSVRNIIIGAIGTVYMLYAMFVSGLVYIMLLSIPFLIGVIFLYQARKEAGVEKVFNTKEIVAIVVLALFAAVSLAMFAMGMV</sequence>
<comment type="caution">
    <text evidence="7">The sequence shown here is derived from an EMBL/GenBank/DDBJ whole genome shotgun (WGS) entry which is preliminary data.</text>
</comment>
<accession>A0A7W5D3K8</accession>
<dbReference type="GeneID" id="93356967"/>
<keyword evidence="5 6" id="KW-0472">Membrane</keyword>
<protein>
    <submittedName>
        <fullName evidence="7">Arginine:ornithine antiporter/lysine permease</fullName>
    </submittedName>
</protein>
<evidence type="ECO:0000256" key="6">
    <source>
        <dbReference type="SAM" id="Phobius"/>
    </source>
</evidence>
<dbReference type="Proteomes" id="UP000530850">
    <property type="component" value="Unassembled WGS sequence"/>
</dbReference>
<keyword evidence="2" id="KW-1003">Cell membrane</keyword>
<dbReference type="EMBL" id="JACHYA010000005">
    <property type="protein sequence ID" value="MBB3171756.1"/>
    <property type="molecule type" value="Genomic_DNA"/>
</dbReference>
<feature type="transmembrane region" description="Helical" evidence="6">
    <location>
        <begin position="398"/>
        <end position="416"/>
    </location>
</feature>
<reference evidence="7 8" key="1">
    <citation type="submission" date="2020-08" db="EMBL/GenBank/DDBJ databases">
        <title>Sequencing the genomes of 1000 actinobacteria strains.</title>
        <authorList>
            <person name="Klenk H.-P."/>
        </authorList>
    </citation>
    <scope>NUCLEOTIDE SEQUENCE [LARGE SCALE GENOMIC DNA]</scope>
    <source>
        <strain evidence="7 8">DSM 22242</strain>
    </source>
</reference>
<comment type="subcellular location">
    <subcellularLocation>
        <location evidence="1">Cell membrane</location>
        <topology evidence="1">Multi-pass membrane protein</topology>
    </subcellularLocation>
</comment>
<dbReference type="AlphaFoldDB" id="A0A7W5D3K8"/>
<dbReference type="PIRSF" id="PIRSF006060">
    <property type="entry name" value="AA_transporter"/>
    <property type="match status" value="1"/>
</dbReference>
<organism evidence="7 8">
    <name type="scientific">Parvibacter caecicola</name>
    <dbReference type="NCBI Taxonomy" id="747645"/>
    <lineage>
        <taxon>Bacteria</taxon>
        <taxon>Bacillati</taxon>
        <taxon>Actinomycetota</taxon>
        <taxon>Coriobacteriia</taxon>
        <taxon>Coriobacteriales</taxon>
        <taxon>Coriobacteriaceae</taxon>
        <taxon>Parvibacter</taxon>
    </lineage>
</organism>
<dbReference type="InterPro" id="IPR050367">
    <property type="entry name" value="APC_superfamily"/>
</dbReference>
<proteinExistence type="predicted"/>
<gene>
    <name evidence="7" type="ORF">FHR31_001582</name>
</gene>
<dbReference type="Pfam" id="PF13520">
    <property type="entry name" value="AA_permease_2"/>
    <property type="match status" value="1"/>
</dbReference>
<dbReference type="PANTHER" id="PTHR42770:SF4">
    <property type="entry name" value="ARGININE_ORNITHINE ANTIPORTER-RELATED"/>
    <property type="match status" value="1"/>
</dbReference>
<feature type="transmembrane region" description="Helical" evidence="6">
    <location>
        <begin position="97"/>
        <end position="118"/>
    </location>
</feature>
<dbReference type="InterPro" id="IPR002293">
    <property type="entry name" value="AA/rel_permease1"/>
</dbReference>
<feature type="transmembrane region" description="Helical" evidence="6">
    <location>
        <begin position="364"/>
        <end position="386"/>
    </location>
</feature>
<evidence type="ECO:0000256" key="5">
    <source>
        <dbReference type="ARBA" id="ARBA00023136"/>
    </source>
</evidence>
<evidence type="ECO:0000313" key="7">
    <source>
        <dbReference type="EMBL" id="MBB3171756.1"/>
    </source>
</evidence>
<evidence type="ECO:0000256" key="1">
    <source>
        <dbReference type="ARBA" id="ARBA00004651"/>
    </source>
</evidence>
<feature type="transmembrane region" description="Helical" evidence="6">
    <location>
        <begin position="7"/>
        <end position="30"/>
    </location>
</feature>
<feature type="transmembrane region" description="Helical" evidence="6">
    <location>
        <begin position="124"/>
        <end position="142"/>
    </location>
</feature>
<evidence type="ECO:0000256" key="3">
    <source>
        <dbReference type="ARBA" id="ARBA00022692"/>
    </source>
</evidence>
<evidence type="ECO:0000256" key="4">
    <source>
        <dbReference type="ARBA" id="ARBA00022989"/>
    </source>
</evidence>
<dbReference type="GO" id="GO:0005886">
    <property type="term" value="C:plasma membrane"/>
    <property type="evidence" value="ECO:0007669"/>
    <property type="project" value="UniProtKB-SubCell"/>
</dbReference>
<dbReference type="PANTHER" id="PTHR42770">
    <property type="entry name" value="AMINO ACID TRANSPORTER-RELATED"/>
    <property type="match status" value="1"/>
</dbReference>
<dbReference type="Gene3D" id="1.20.1740.10">
    <property type="entry name" value="Amino acid/polyamine transporter I"/>
    <property type="match status" value="1"/>
</dbReference>
<name>A0A7W5D3K8_9ACTN</name>
<feature type="transmembrane region" description="Helical" evidence="6">
    <location>
        <begin position="422"/>
        <end position="440"/>
    </location>
</feature>
<keyword evidence="4 6" id="KW-1133">Transmembrane helix</keyword>
<feature type="transmembrane region" description="Helical" evidence="6">
    <location>
        <begin position="455"/>
        <end position="476"/>
    </location>
</feature>
<feature type="transmembrane region" description="Helical" evidence="6">
    <location>
        <begin position="240"/>
        <end position="262"/>
    </location>
</feature>
<keyword evidence="3 6" id="KW-0812">Transmembrane</keyword>
<feature type="transmembrane region" description="Helical" evidence="6">
    <location>
        <begin position="282"/>
        <end position="307"/>
    </location>
</feature>
<feature type="transmembrane region" description="Helical" evidence="6">
    <location>
        <begin position="42"/>
        <end position="63"/>
    </location>
</feature>
<dbReference type="GO" id="GO:0022857">
    <property type="term" value="F:transmembrane transporter activity"/>
    <property type="evidence" value="ECO:0007669"/>
    <property type="project" value="InterPro"/>
</dbReference>